<reference evidence="2" key="1">
    <citation type="submission" date="2023-04" db="EMBL/GenBank/DDBJ databases">
        <title>Phytophthora fragariaefolia NBRC 109709.</title>
        <authorList>
            <person name="Ichikawa N."/>
            <person name="Sato H."/>
            <person name="Tonouchi N."/>
        </authorList>
    </citation>
    <scope>NUCLEOTIDE SEQUENCE</scope>
    <source>
        <strain evidence="2">NBRC 109709</strain>
    </source>
</reference>
<evidence type="ECO:0000313" key="3">
    <source>
        <dbReference type="Proteomes" id="UP001165121"/>
    </source>
</evidence>
<dbReference type="Pfam" id="PF01145">
    <property type="entry name" value="Band_7"/>
    <property type="match status" value="2"/>
</dbReference>
<dbReference type="InterPro" id="IPR050710">
    <property type="entry name" value="Band7/mec-2_domain"/>
</dbReference>
<dbReference type="PANTHER" id="PTHR43327:SF9">
    <property type="entry name" value="BAND 7 DOMAIN-CONTAINING PROTEIN"/>
    <property type="match status" value="1"/>
</dbReference>
<evidence type="ECO:0000259" key="1">
    <source>
        <dbReference type="Pfam" id="PF01145"/>
    </source>
</evidence>
<dbReference type="InterPro" id="IPR036013">
    <property type="entry name" value="Band_7/SPFH_dom_sf"/>
</dbReference>
<keyword evidence="3" id="KW-1185">Reference proteome</keyword>
<dbReference type="Gene3D" id="3.30.479.30">
    <property type="entry name" value="Band 7 domain"/>
    <property type="match status" value="1"/>
</dbReference>
<accession>A0A9W6XYQ5</accession>
<dbReference type="Proteomes" id="UP001165121">
    <property type="component" value="Unassembled WGS sequence"/>
</dbReference>
<feature type="domain" description="Band 7" evidence="1">
    <location>
        <begin position="86"/>
        <end position="218"/>
    </location>
</feature>
<name>A0A9W6XYQ5_9STRA</name>
<feature type="domain" description="Band 7" evidence="1">
    <location>
        <begin position="273"/>
        <end position="315"/>
    </location>
</feature>
<dbReference type="EMBL" id="BSXT01002314">
    <property type="protein sequence ID" value="GMF48323.1"/>
    <property type="molecule type" value="Genomic_DNA"/>
</dbReference>
<sequence length="531" mass="59336">MLLGFTGILYDEVLPHSRFLFKLYRDLAAAMAEDENALVGEGHQTRLLYMETSSVDKANRVFGACYNGNTVIMINPRPSMFRPYIRAPEGMYALVQNQGRDMGYTKDGVTSPVWPAGFHWAGPWTQVSHLVTKQFIVFETPIKGCKTADNVTVRIDMCLIFRIMGDASKGEDPNLVRRFVYELGPNGLEVQLRAAQDEAVRALARSVQHTEVYKLRDGTMQGNFNIGRLAMLQREDSEPAPTEVQAIRDDTQASNPDIPQPPPPGQKTPYFVTEDIKKNLNAQFNTYGVEITSVAITNVKLPPTFVEQMQSRTTHLSTIKEQNMKQMNDMQLLSYKEEIDTTKLARKMMLMEEEQTGKAKCAEIQKEIDMVDTDTRVIQEQIAQETRVQCNKIAAEASLAIEQIHADTKRISSEIAFRSDTDIRLVQAEEEAYKMQLQAEIQELISAGEAKAKETVARAEGAAAKKLEKFRAHQLDMQRLEVLTSLSRNPKTIVTGNASNSLLAEILVANQQGKILMNVGEGGLKGLTLAS</sequence>
<dbReference type="SUPFAM" id="SSF117892">
    <property type="entry name" value="Band 7/SPFH domain"/>
    <property type="match status" value="1"/>
</dbReference>
<dbReference type="OrthoDB" id="157027at2759"/>
<organism evidence="2 3">
    <name type="scientific">Phytophthora fragariaefolia</name>
    <dbReference type="NCBI Taxonomy" id="1490495"/>
    <lineage>
        <taxon>Eukaryota</taxon>
        <taxon>Sar</taxon>
        <taxon>Stramenopiles</taxon>
        <taxon>Oomycota</taxon>
        <taxon>Peronosporomycetes</taxon>
        <taxon>Peronosporales</taxon>
        <taxon>Peronosporaceae</taxon>
        <taxon>Phytophthora</taxon>
    </lineage>
</organism>
<dbReference type="AlphaFoldDB" id="A0A9W6XYQ5"/>
<comment type="caution">
    <text evidence="2">The sequence shown here is derived from an EMBL/GenBank/DDBJ whole genome shotgun (WGS) entry which is preliminary data.</text>
</comment>
<protein>
    <submittedName>
        <fullName evidence="2">Unnamed protein product</fullName>
    </submittedName>
</protein>
<dbReference type="InterPro" id="IPR001107">
    <property type="entry name" value="Band_7"/>
</dbReference>
<gene>
    <name evidence="2" type="ORF">Pfra01_001862500</name>
</gene>
<dbReference type="PANTHER" id="PTHR43327">
    <property type="entry name" value="STOMATIN-LIKE PROTEIN 2, MITOCHONDRIAL"/>
    <property type="match status" value="1"/>
</dbReference>
<evidence type="ECO:0000313" key="2">
    <source>
        <dbReference type="EMBL" id="GMF48323.1"/>
    </source>
</evidence>
<proteinExistence type="predicted"/>